<dbReference type="CDD" id="cd16015">
    <property type="entry name" value="LTA_synthase"/>
    <property type="match status" value="1"/>
</dbReference>
<evidence type="ECO:0000256" key="1">
    <source>
        <dbReference type="ARBA" id="ARBA00004651"/>
    </source>
</evidence>
<dbReference type="InterPro" id="IPR050448">
    <property type="entry name" value="OpgB/LTA_synthase_biosynth"/>
</dbReference>
<feature type="transmembrane region" description="Helical" evidence="7">
    <location>
        <begin position="12"/>
        <end position="33"/>
    </location>
</feature>
<comment type="subcellular location">
    <subcellularLocation>
        <location evidence="1">Cell membrane</location>
        <topology evidence="1">Multi-pass membrane protein</topology>
    </subcellularLocation>
</comment>
<dbReference type="RefSeq" id="WP_091486281.1">
    <property type="nucleotide sequence ID" value="NZ_BJUX01000003.1"/>
</dbReference>
<feature type="transmembrane region" description="Helical" evidence="7">
    <location>
        <begin position="118"/>
        <end position="144"/>
    </location>
</feature>
<dbReference type="EMBL" id="FOBL01000002">
    <property type="protein sequence ID" value="SEL48545.1"/>
    <property type="molecule type" value="Genomic_DNA"/>
</dbReference>
<protein>
    <submittedName>
        <fullName evidence="9">Phosphoglycerol transferase MdoB</fullName>
    </submittedName>
</protein>
<organism evidence="9 10">
    <name type="scientific">Alkalibacterium putridalgicola</name>
    <dbReference type="NCBI Taxonomy" id="426703"/>
    <lineage>
        <taxon>Bacteria</taxon>
        <taxon>Bacillati</taxon>
        <taxon>Bacillota</taxon>
        <taxon>Bacilli</taxon>
        <taxon>Lactobacillales</taxon>
        <taxon>Carnobacteriaceae</taxon>
        <taxon>Alkalibacterium</taxon>
    </lineage>
</organism>
<comment type="pathway">
    <text evidence="2">Cell wall biogenesis; lipoteichoic acid biosynthesis.</text>
</comment>
<feature type="domain" description="Sulfatase N-terminal" evidence="8">
    <location>
        <begin position="262"/>
        <end position="545"/>
    </location>
</feature>
<dbReference type="GO" id="GO:0016740">
    <property type="term" value="F:transferase activity"/>
    <property type="evidence" value="ECO:0007669"/>
    <property type="project" value="UniProtKB-KW"/>
</dbReference>
<accession>A0A1H7QLP7</accession>
<keyword evidence="6 7" id="KW-0472">Membrane</keyword>
<proteinExistence type="predicted"/>
<dbReference type="PANTHER" id="PTHR47371:SF3">
    <property type="entry name" value="PHOSPHOGLYCEROL TRANSFERASE I"/>
    <property type="match status" value="1"/>
</dbReference>
<dbReference type="Pfam" id="PF00884">
    <property type="entry name" value="Sulfatase"/>
    <property type="match status" value="1"/>
</dbReference>
<evidence type="ECO:0000256" key="7">
    <source>
        <dbReference type="SAM" id="Phobius"/>
    </source>
</evidence>
<evidence type="ECO:0000256" key="5">
    <source>
        <dbReference type="ARBA" id="ARBA00022989"/>
    </source>
</evidence>
<dbReference type="STRING" id="426703.SAMN04488100_10244"/>
<dbReference type="Proteomes" id="UP000198548">
    <property type="component" value="Unassembled WGS sequence"/>
</dbReference>
<dbReference type="OrthoDB" id="243547at2"/>
<dbReference type="InterPro" id="IPR000917">
    <property type="entry name" value="Sulfatase_N"/>
</dbReference>
<evidence type="ECO:0000256" key="2">
    <source>
        <dbReference type="ARBA" id="ARBA00004936"/>
    </source>
</evidence>
<evidence type="ECO:0000256" key="4">
    <source>
        <dbReference type="ARBA" id="ARBA00022692"/>
    </source>
</evidence>
<keyword evidence="5 7" id="KW-1133">Transmembrane helix</keyword>
<sequence length="620" mass="71308">MINKEKYAGRVFRYFLFGIFVSLISAFVMQYFFTQFNFQDTYFFVFHSHTKLFLYGAGLLFVVYMWLTALTGSSVLGSSILMFLSILLSLTSYVKYQYRVEPLYPNELGMVTNLSELATMVSTADILMAAGVILLTSITTFILYKKFSTKKEYISPKTVHYGWRILTLIISTFFMIYVTHFNGSGNQIKEHFSNYTRWVTYNQNMNYQRNGFIAGFLYNLGTVNMEEPEDYSRDEIERIYKKYLEEAEKINQNRTQSKINTNLIYIMNESFSDPTKINGFSTDQDPIPYTRELLNNTLSGESLALNIGGGTANSEFEALTSLSKEPFRVSVPFVEAVNIMHKVPSIVKKANNDKLTTTAIHPYDPTLYRRLSVYEKLGFSEFLYAKNMKNTEKMGNSRHISDRSAYKESIEVIEKTEEKDFIHLVTMQNHGPYQGKYEDLKFSTNANGTESSLEADSYLEDLHNSDLALKEFLEYLENQEEEFLVVFWGDHLPGIYSEEVLSENSDLNMRETPLFFYSNKQELSGDVGTISPMFHTNQVLDILDIEVSPYEALVDNLEQKLPGLNGGVYLERNSEKVISSRNELSKEAQAILKDFNLVQYDIVSGNEYGKKLGLFEIKSQ</sequence>
<dbReference type="GO" id="GO:0005886">
    <property type="term" value="C:plasma membrane"/>
    <property type="evidence" value="ECO:0007669"/>
    <property type="project" value="UniProtKB-SubCell"/>
</dbReference>
<dbReference type="AlphaFoldDB" id="A0A1H7QLP7"/>
<evidence type="ECO:0000256" key="3">
    <source>
        <dbReference type="ARBA" id="ARBA00022475"/>
    </source>
</evidence>
<name>A0A1H7QLP7_9LACT</name>
<keyword evidence="4 7" id="KW-0812">Transmembrane</keyword>
<evidence type="ECO:0000259" key="8">
    <source>
        <dbReference type="Pfam" id="PF00884"/>
    </source>
</evidence>
<dbReference type="InterPro" id="IPR017850">
    <property type="entry name" value="Alkaline_phosphatase_core_sf"/>
</dbReference>
<keyword evidence="3" id="KW-1003">Cell membrane</keyword>
<keyword evidence="9" id="KW-0808">Transferase</keyword>
<evidence type="ECO:0000313" key="9">
    <source>
        <dbReference type="EMBL" id="SEL48545.1"/>
    </source>
</evidence>
<dbReference type="Gene3D" id="3.40.720.10">
    <property type="entry name" value="Alkaline Phosphatase, subunit A"/>
    <property type="match status" value="1"/>
</dbReference>
<feature type="transmembrane region" description="Helical" evidence="7">
    <location>
        <begin position="80"/>
        <end position="98"/>
    </location>
</feature>
<evidence type="ECO:0000313" key="10">
    <source>
        <dbReference type="Proteomes" id="UP000198548"/>
    </source>
</evidence>
<dbReference type="SUPFAM" id="SSF53649">
    <property type="entry name" value="Alkaline phosphatase-like"/>
    <property type="match status" value="1"/>
</dbReference>
<evidence type="ECO:0000256" key="6">
    <source>
        <dbReference type="ARBA" id="ARBA00023136"/>
    </source>
</evidence>
<dbReference type="PANTHER" id="PTHR47371">
    <property type="entry name" value="LIPOTEICHOIC ACID SYNTHASE"/>
    <property type="match status" value="1"/>
</dbReference>
<feature type="transmembrane region" description="Helical" evidence="7">
    <location>
        <begin position="53"/>
        <end position="73"/>
    </location>
</feature>
<reference evidence="9 10" key="1">
    <citation type="submission" date="2016-10" db="EMBL/GenBank/DDBJ databases">
        <authorList>
            <person name="de Groot N.N."/>
        </authorList>
    </citation>
    <scope>NUCLEOTIDE SEQUENCE [LARGE SCALE GENOMIC DNA]</scope>
    <source>
        <strain evidence="9 10">DSM 19182</strain>
    </source>
</reference>
<gene>
    <name evidence="9" type="ORF">SAMN04488100_10244</name>
</gene>
<feature type="transmembrane region" description="Helical" evidence="7">
    <location>
        <begin position="165"/>
        <end position="183"/>
    </location>
</feature>